<gene>
    <name evidence="2" type="ORF">M378DRAFT_59930</name>
</gene>
<evidence type="ECO:0000313" key="3">
    <source>
        <dbReference type="Proteomes" id="UP000054549"/>
    </source>
</evidence>
<feature type="non-terminal residue" evidence="2">
    <location>
        <position position="95"/>
    </location>
</feature>
<keyword evidence="1" id="KW-1133">Transmembrane helix</keyword>
<keyword evidence="1" id="KW-0472">Membrane</keyword>
<organism evidence="2 3">
    <name type="scientific">Amanita muscaria (strain Koide BX008)</name>
    <dbReference type="NCBI Taxonomy" id="946122"/>
    <lineage>
        <taxon>Eukaryota</taxon>
        <taxon>Fungi</taxon>
        <taxon>Dikarya</taxon>
        <taxon>Basidiomycota</taxon>
        <taxon>Agaricomycotina</taxon>
        <taxon>Agaricomycetes</taxon>
        <taxon>Agaricomycetidae</taxon>
        <taxon>Agaricales</taxon>
        <taxon>Pluteineae</taxon>
        <taxon>Amanitaceae</taxon>
        <taxon>Amanita</taxon>
    </lineage>
</organism>
<keyword evidence="1" id="KW-0812">Transmembrane</keyword>
<feature type="transmembrane region" description="Helical" evidence="1">
    <location>
        <begin position="70"/>
        <end position="92"/>
    </location>
</feature>
<dbReference type="OrthoDB" id="2803783at2759"/>
<sequence length="95" mass="11320">YNPQSLPTSHRPEQVKLWLKHARKIKSPPCIARVSEYSDAWCRWWMSMQPEWRKDQQWPPSRDVPADTSWVTLLRSGPIGFFLIVVSLSWWAERV</sequence>
<evidence type="ECO:0000313" key="2">
    <source>
        <dbReference type="EMBL" id="KIL55650.1"/>
    </source>
</evidence>
<name>A0A0C2RZ58_AMAMK</name>
<proteinExistence type="predicted"/>
<evidence type="ECO:0000256" key="1">
    <source>
        <dbReference type="SAM" id="Phobius"/>
    </source>
</evidence>
<accession>A0A0C2RZ58</accession>
<reference evidence="2 3" key="1">
    <citation type="submission" date="2014-04" db="EMBL/GenBank/DDBJ databases">
        <title>Evolutionary Origins and Diversification of the Mycorrhizal Mutualists.</title>
        <authorList>
            <consortium name="DOE Joint Genome Institute"/>
            <consortium name="Mycorrhizal Genomics Consortium"/>
            <person name="Kohler A."/>
            <person name="Kuo A."/>
            <person name="Nagy L.G."/>
            <person name="Floudas D."/>
            <person name="Copeland A."/>
            <person name="Barry K.W."/>
            <person name="Cichocki N."/>
            <person name="Veneault-Fourrey C."/>
            <person name="LaButti K."/>
            <person name="Lindquist E.A."/>
            <person name="Lipzen A."/>
            <person name="Lundell T."/>
            <person name="Morin E."/>
            <person name="Murat C."/>
            <person name="Riley R."/>
            <person name="Ohm R."/>
            <person name="Sun H."/>
            <person name="Tunlid A."/>
            <person name="Henrissat B."/>
            <person name="Grigoriev I.V."/>
            <person name="Hibbett D.S."/>
            <person name="Martin F."/>
        </authorList>
    </citation>
    <scope>NUCLEOTIDE SEQUENCE [LARGE SCALE GENOMIC DNA]</scope>
    <source>
        <strain evidence="2 3">Koide BX008</strain>
    </source>
</reference>
<dbReference type="HOGENOM" id="CLU_118656_1_0_1"/>
<protein>
    <submittedName>
        <fullName evidence="2">Uncharacterized protein</fullName>
    </submittedName>
</protein>
<keyword evidence="3" id="KW-1185">Reference proteome</keyword>
<dbReference type="EMBL" id="KN818489">
    <property type="protein sequence ID" value="KIL55650.1"/>
    <property type="molecule type" value="Genomic_DNA"/>
</dbReference>
<feature type="non-terminal residue" evidence="2">
    <location>
        <position position="1"/>
    </location>
</feature>
<dbReference type="Proteomes" id="UP000054549">
    <property type="component" value="Unassembled WGS sequence"/>
</dbReference>
<dbReference type="STRING" id="946122.A0A0C2RZ58"/>
<dbReference type="AlphaFoldDB" id="A0A0C2RZ58"/>
<dbReference type="InParanoid" id="A0A0C2RZ58"/>